<dbReference type="PANTHER" id="PTHR43689:SF8">
    <property type="entry name" value="ALPHA_BETA-HYDROLASES SUPERFAMILY PROTEIN"/>
    <property type="match status" value="1"/>
</dbReference>
<dbReference type="PANTHER" id="PTHR43689">
    <property type="entry name" value="HYDROLASE"/>
    <property type="match status" value="1"/>
</dbReference>
<protein>
    <submittedName>
        <fullName evidence="2">Alpha/beta hydrolase</fullName>
    </submittedName>
</protein>
<evidence type="ECO:0000313" key="2">
    <source>
        <dbReference type="EMBL" id="HIU33112.1"/>
    </source>
</evidence>
<reference evidence="2" key="2">
    <citation type="journal article" date="2021" name="PeerJ">
        <title>Extensive microbial diversity within the chicken gut microbiome revealed by metagenomics and culture.</title>
        <authorList>
            <person name="Gilroy R."/>
            <person name="Ravi A."/>
            <person name="Getino M."/>
            <person name="Pursley I."/>
            <person name="Horton D.L."/>
            <person name="Alikhan N.F."/>
            <person name="Baker D."/>
            <person name="Gharbi K."/>
            <person name="Hall N."/>
            <person name="Watson M."/>
            <person name="Adriaenssens E.M."/>
            <person name="Foster-Nyarko E."/>
            <person name="Jarju S."/>
            <person name="Secka A."/>
            <person name="Antonio M."/>
            <person name="Oren A."/>
            <person name="Chaudhuri R.R."/>
            <person name="La Ragione R."/>
            <person name="Hildebrand F."/>
            <person name="Pallen M.J."/>
        </authorList>
    </citation>
    <scope>NUCLEOTIDE SEQUENCE</scope>
    <source>
        <strain evidence="2">ChiHcec3-11533</strain>
    </source>
</reference>
<dbReference type="SUPFAM" id="SSF53474">
    <property type="entry name" value="alpha/beta-Hydrolases"/>
    <property type="match status" value="1"/>
</dbReference>
<evidence type="ECO:0000259" key="1">
    <source>
        <dbReference type="Pfam" id="PF12697"/>
    </source>
</evidence>
<gene>
    <name evidence="2" type="ORF">IAB02_00985</name>
</gene>
<comment type="caution">
    <text evidence="2">The sequence shown here is derived from an EMBL/GenBank/DDBJ whole genome shotgun (WGS) entry which is preliminary data.</text>
</comment>
<evidence type="ECO:0000313" key="3">
    <source>
        <dbReference type="Proteomes" id="UP000824072"/>
    </source>
</evidence>
<accession>A0A9D1IBG7</accession>
<proteinExistence type="predicted"/>
<organism evidence="2 3">
    <name type="scientific">Candidatus Pullichristensenella excrementigallinarum</name>
    <dbReference type="NCBI Taxonomy" id="2840907"/>
    <lineage>
        <taxon>Bacteria</taxon>
        <taxon>Bacillati</taxon>
        <taxon>Bacillota</taxon>
        <taxon>Clostridia</taxon>
        <taxon>Candidatus Pullichristensenella</taxon>
    </lineage>
</organism>
<dbReference type="Pfam" id="PF12697">
    <property type="entry name" value="Abhydrolase_6"/>
    <property type="match status" value="1"/>
</dbReference>
<dbReference type="EMBL" id="DVMU01000023">
    <property type="protein sequence ID" value="HIU33112.1"/>
    <property type="molecule type" value="Genomic_DNA"/>
</dbReference>
<reference evidence="2" key="1">
    <citation type="submission" date="2020-10" db="EMBL/GenBank/DDBJ databases">
        <authorList>
            <person name="Gilroy R."/>
        </authorList>
    </citation>
    <scope>NUCLEOTIDE SEQUENCE</scope>
    <source>
        <strain evidence="2">ChiHcec3-11533</strain>
    </source>
</reference>
<dbReference type="Gene3D" id="3.40.50.1820">
    <property type="entry name" value="alpha/beta hydrolase"/>
    <property type="match status" value="1"/>
</dbReference>
<keyword evidence="2" id="KW-0378">Hydrolase</keyword>
<feature type="domain" description="AB hydrolase-1" evidence="1">
    <location>
        <begin position="43"/>
        <end position="250"/>
    </location>
</feature>
<sequence length="266" mass="30088">MSEEVRALTFHGYPVRCQIVPPESQAVHRVLLLSSPMLMGFHYRKLLPELSGLNCLTAVVDFPGYGQYAPRNQGVLSRMLWGVLDSLDREYGRRPESWHLIGHGAACPMILAMANQQPDSVRSQVLLSPLLPASDASRRQLLAFYRQISESLASQAQLRRLTDTLNARPIKDYVFARMWKTLSQPDILRALLLSTKEPVRPCVSFAPVMALWGAKDPLVGGQFREELTRLYPEAEAHVFKTAGHFPTETHSSALMDYLRGWIRYLE</sequence>
<dbReference type="InterPro" id="IPR029058">
    <property type="entry name" value="AB_hydrolase_fold"/>
</dbReference>
<dbReference type="Proteomes" id="UP000824072">
    <property type="component" value="Unassembled WGS sequence"/>
</dbReference>
<dbReference type="GO" id="GO:0016787">
    <property type="term" value="F:hydrolase activity"/>
    <property type="evidence" value="ECO:0007669"/>
    <property type="project" value="UniProtKB-KW"/>
</dbReference>
<dbReference type="AlphaFoldDB" id="A0A9D1IBG7"/>
<dbReference type="InterPro" id="IPR000073">
    <property type="entry name" value="AB_hydrolase_1"/>
</dbReference>
<name>A0A9D1IBG7_9FIRM</name>